<name>A0A158I3P7_CABSO</name>
<keyword evidence="1" id="KW-0812">Transmembrane</keyword>
<gene>
    <name evidence="2" type="ORF">AWB64_05425</name>
</gene>
<evidence type="ECO:0000256" key="1">
    <source>
        <dbReference type="SAM" id="Phobius"/>
    </source>
</evidence>
<keyword evidence="1" id="KW-1133">Transmembrane helix</keyword>
<dbReference type="AlphaFoldDB" id="A0A158I3P7"/>
<sequence length="50" mass="5711">MTLLTSLRELDWTRGIRFWILVAAIFATSETAFLFRRAALMHRKGGGDNV</sequence>
<organism evidence="2 3">
    <name type="scientific">Caballeronia sordidicola</name>
    <name type="common">Burkholderia sordidicola</name>
    <dbReference type="NCBI Taxonomy" id="196367"/>
    <lineage>
        <taxon>Bacteria</taxon>
        <taxon>Pseudomonadati</taxon>
        <taxon>Pseudomonadota</taxon>
        <taxon>Betaproteobacteria</taxon>
        <taxon>Burkholderiales</taxon>
        <taxon>Burkholderiaceae</taxon>
        <taxon>Caballeronia</taxon>
    </lineage>
</organism>
<evidence type="ECO:0000313" key="2">
    <source>
        <dbReference type="EMBL" id="SAL51057.1"/>
    </source>
</evidence>
<feature type="transmembrane region" description="Helical" evidence="1">
    <location>
        <begin position="16"/>
        <end position="35"/>
    </location>
</feature>
<dbReference type="EMBL" id="FCOC02000025">
    <property type="protein sequence ID" value="SAL51057.1"/>
    <property type="molecule type" value="Genomic_DNA"/>
</dbReference>
<reference evidence="2 3" key="1">
    <citation type="submission" date="2016-01" db="EMBL/GenBank/DDBJ databases">
        <authorList>
            <person name="Oliw E.H."/>
        </authorList>
    </citation>
    <scope>NUCLEOTIDE SEQUENCE [LARGE SCALE GENOMIC DNA]</scope>
    <source>
        <strain evidence="2">LMG 22029</strain>
    </source>
</reference>
<dbReference type="Proteomes" id="UP000054893">
    <property type="component" value="Unassembled WGS sequence"/>
</dbReference>
<evidence type="ECO:0000313" key="3">
    <source>
        <dbReference type="Proteomes" id="UP000054893"/>
    </source>
</evidence>
<protein>
    <submittedName>
        <fullName evidence="2">Uncharacterized protein</fullName>
    </submittedName>
</protein>
<accession>A0A158I3P7</accession>
<proteinExistence type="predicted"/>
<keyword evidence="1" id="KW-0472">Membrane</keyword>